<gene>
    <name evidence="1" type="ORF">GZ78_17535</name>
</gene>
<evidence type="ECO:0000313" key="2">
    <source>
        <dbReference type="Proteomes" id="UP000028073"/>
    </source>
</evidence>
<protein>
    <submittedName>
        <fullName evidence="1">Uncharacterized protein</fullName>
    </submittedName>
</protein>
<evidence type="ECO:0000313" key="1">
    <source>
        <dbReference type="EMBL" id="KEQ17547.1"/>
    </source>
</evidence>
<comment type="caution">
    <text evidence="1">The sequence shown here is derived from an EMBL/GenBank/DDBJ whole genome shotgun (WGS) entry which is preliminary data.</text>
</comment>
<dbReference type="Proteomes" id="UP000028073">
    <property type="component" value="Unassembled WGS sequence"/>
</dbReference>
<dbReference type="STRING" id="1137799.GZ78_17535"/>
<reference evidence="1 2" key="1">
    <citation type="submission" date="2014-06" db="EMBL/GenBank/DDBJ databases">
        <title>Whole Genome Sequences of Three Symbiotic Endozoicomonas Bacteria.</title>
        <authorList>
            <person name="Neave M.J."/>
            <person name="Apprill A."/>
            <person name="Voolstra C.R."/>
        </authorList>
    </citation>
    <scope>NUCLEOTIDE SEQUENCE [LARGE SCALE GENOMIC DNA]</scope>
    <source>
        <strain evidence="1 2">DSM 25634</strain>
    </source>
</reference>
<organism evidence="1 2">
    <name type="scientific">Endozoicomonas numazuensis</name>
    <dbReference type="NCBI Taxonomy" id="1137799"/>
    <lineage>
        <taxon>Bacteria</taxon>
        <taxon>Pseudomonadati</taxon>
        <taxon>Pseudomonadota</taxon>
        <taxon>Gammaproteobacteria</taxon>
        <taxon>Oceanospirillales</taxon>
        <taxon>Endozoicomonadaceae</taxon>
        <taxon>Endozoicomonas</taxon>
    </lineage>
</organism>
<keyword evidence="2" id="KW-1185">Reference proteome</keyword>
<name>A0A081NGH4_9GAMM</name>
<proteinExistence type="predicted"/>
<dbReference type="EMBL" id="JOKH01000003">
    <property type="protein sequence ID" value="KEQ17547.1"/>
    <property type="molecule type" value="Genomic_DNA"/>
</dbReference>
<dbReference type="AlphaFoldDB" id="A0A081NGH4"/>
<sequence length="164" mass="18828">MESNILSEKAITSLELLNFKVITSTANPPSLQLRVSEEYCQWVGWVTCFDVTFKPNEWVINLVYRLDKDTDFYSNEAIKFLYSKALVYSSFQISSPRTIIINNICEDASKKHLLDKGATNDFFLKTPIGKFIRRVLSDFSLQIKDSEVGSFVSKNTDLKLTFDE</sequence>
<accession>A0A081NGH4</accession>
<dbReference type="RefSeq" id="WP_034837937.1">
    <property type="nucleotide sequence ID" value="NZ_JOKH01000003.1"/>
</dbReference>